<dbReference type="GO" id="GO:0090071">
    <property type="term" value="P:negative regulation of ribosome biogenesis"/>
    <property type="evidence" value="ECO:0007669"/>
    <property type="project" value="UniProtKB-UniRule"/>
</dbReference>
<dbReference type="GO" id="GO:0042256">
    <property type="term" value="P:cytosolic ribosome assembly"/>
    <property type="evidence" value="ECO:0007669"/>
    <property type="project" value="UniProtKB-UniRule"/>
</dbReference>
<dbReference type="Gene3D" id="3.30.460.10">
    <property type="entry name" value="Beta Polymerase, domain 2"/>
    <property type="match status" value="1"/>
</dbReference>
<dbReference type="Proteomes" id="UP000824135">
    <property type="component" value="Unassembled WGS sequence"/>
</dbReference>
<dbReference type="GO" id="GO:0017148">
    <property type="term" value="P:negative regulation of translation"/>
    <property type="evidence" value="ECO:0007669"/>
    <property type="project" value="UniProtKB-UniRule"/>
</dbReference>
<comment type="caution">
    <text evidence="3">The sequence shown here is derived from an EMBL/GenBank/DDBJ whole genome shotgun (WGS) entry which is preliminary data.</text>
</comment>
<sequence length="128" mass="14513">MKKTKEKKTAAAGRPSENLAKEICAILSSKKAEDIVMIDVEEKTTLCDYFVIASGHSATQVKSLCDNLEEKMSEKGVEPRRTEGTKEGRWGVLDYGDVIVHVFNDESRLFYHLERLWEEGSNITPYKD</sequence>
<reference evidence="3" key="1">
    <citation type="journal article" date="2021" name="PeerJ">
        <title>Extensive microbial diversity within the chicken gut microbiome revealed by metagenomics and culture.</title>
        <authorList>
            <person name="Gilroy R."/>
            <person name="Ravi A."/>
            <person name="Getino M."/>
            <person name="Pursley I."/>
            <person name="Horton D.L."/>
            <person name="Alikhan N.F."/>
            <person name="Baker D."/>
            <person name="Gharbi K."/>
            <person name="Hall N."/>
            <person name="Watson M."/>
            <person name="Adriaenssens E.M."/>
            <person name="Foster-Nyarko E."/>
            <person name="Jarju S."/>
            <person name="Secka A."/>
            <person name="Antonio M."/>
            <person name="Oren A."/>
            <person name="Chaudhuri R.R."/>
            <person name="La Ragione R."/>
            <person name="Hildebrand F."/>
            <person name="Pallen M.J."/>
        </authorList>
    </citation>
    <scope>NUCLEOTIDE SEQUENCE</scope>
    <source>
        <strain evidence="3">CHK199-9574</strain>
    </source>
</reference>
<keyword evidence="2" id="KW-0963">Cytoplasm</keyword>
<dbReference type="Pfam" id="PF02410">
    <property type="entry name" value="RsfS"/>
    <property type="match status" value="1"/>
</dbReference>
<keyword evidence="2" id="KW-0678">Repressor</keyword>
<dbReference type="EMBL" id="DXCO01000004">
    <property type="protein sequence ID" value="HIY77497.1"/>
    <property type="molecule type" value="Genomic_DNA"/>
</dbReference>
<proteinExistence type="inferred from homology"/>
<comment type="subunit">
    <text evidence="2">Interacts with ribosomal protein uL14 (rplN).</text>
</comment>
<evidence type="ECO:0000256" key="2">
    <source>
        <dbReference type="HAMAP-Rule" id="MF_01477"/>
    </source>
</evidence>
<evidence type="ECO:0000256" key="1">
    <source>
        <dbReference type="ARBA" id="ARBA00010574"/>
    </source>
</evidence>
<dbReference type="PANTHER" id="PTHR21043">
    <property type="entry name" value="IOJAP SUPERFAMILY ORTHOLOG"/>
    <property type="match status" value="1"/>
</dbReference>
<reference evidence="3" key="2">
    <citation type="submission" date="2021-04" db="EMBL/GenBank/DDBJ databases">
        <authorList>
            <person name="Gilroy R."/>
        </authorList>
    </citation>
    <scope>NUCLEOTIDE SEQUENCE</scope>
    <source>
        <strain evidence="3">CHK199-9574</strain>
    </source>
</reference>
<evidence type="ECO:0000313" key="4">
    <source>
        <dbReference type="Proteomes" id="UP000824135"/>
    </source>
</evidence>
<dbReference type="HAMAP" id="MF_01477">
    <property type="entry name" value="Iojap_RsfS"/>
    <property type="match status" value="1"/>
</dbReference>
<comment type="subcellular location">
    <subcellularLocation>
        <location evidence="2">Cytoplasm</location>
    </subcellularLocation>
</comment>
<name>A0A9D1Z6S5_9FIRM</name>
<organism evidence="3 4">
    <name type="scientific">Candidatus Borkfalkia excrementavium</name>
    <dbReference type="NCBI Taxonomy" id="2838505"/>
    <lineage>
        <taxon>Bacteria</taxon>
        <taxon>Bacillati</taxon>
        <taxon>Bacillota</taxon>
        <taxon>Clostridia</taxon>
        <taxon>Christensenellales</taxon>
        <taxon>Christensenellaceae</taxon>
        <taxon>Candidatus Borkfalkia</taxon>
    </lineage>
</organism>
<accession>A0A9D1Z6S5</accession>
<dbReference type="InterPro" id="IPR004394">
    <property type="entry name" value="Iojap/RsfS/C7orf30"/>
</dbReference>
<dbReference type="InterPro" id="IPR043519">
    <property type="entry name" value="NT_sf"/>
</dbReference>
<comment type="function">
    <text evidence="2">Functions as a ribosomal silencing factor. Interacts with ribosomal protein uL14 (rplN), blocking formation of intersubunit bridge B8. Prevents association of the 30S and 50S ribosomal subunits and the formation of functional ribosomes, thus repressing translation.</text>
</comment>
<keyword evidence="2" id="KW-0810">Translation regulation</keyword>
<dbReference type="NCBIfam" id="TIGR00090">
    <property type="entry name" value="rsfS_iojap_ybeB"/>
    <property type="match status" value="1"/>
</dbReference>
<dbReference type="AlphaFoldDB" id="A0A9D1Z6S5"/>
<dbReference type="SUPFAM" id="SSF81301">
    <property type="entry name" value="Nucleotidyltransferase"/>
    <property type="match status" value="1"/>
</dbReference>
<dbReference type="GO" id="GO:0043023">
    <property type="term" value="F:ribosomal large subunit binding"/>
    <property type="evidence" value="ECO:0007669"/>
    <property type="project" value="TreeGrafter"/>
</dbReference>
<evidence type="ECO:0000313" key="3">
    <source>
        <dbReference type="EMBL" id="HIY77497.1"/>
    </source>
</evidence>
<protein>
    <recommendedName>
        <fullName evidence="2">Ribosomal silencing factor RsfS</fullName>
    </recommendedName>
</protein>
<comment type="similarity">
    <text evidence="1 2">Belongs to the Iojap/RsfS family.</text>
</comment>
<gene>
    <name evidence="2 3" type="primary">rsfS</name>
    <name evidence="3" type="ORF">H9728_00470</name>
</gene>
<dbReference type="PANTHER" id="PTHR21043:SF0">
    <property type="entry name" value="MITOCHONDRIAL ASSEMBLY OF RIBOSOMAL LARGE SUBUNIT PROTEIN 1"/>
    <property type="match status" value="1"/>
</dbReference>
<dbReference type="GO" id="GO:0005737">
    <property type="term" value="C:cytoplasm"/>
    <property type="evidence" value="ECO:0007669"/>
    <property type="project" value="UniProtKB-SubCell"/>
</dbReference>